<proteinExistence type="predicted"/>
<protein>
    <recommendedName>
        <fullName evidence="3">Heat-shock protein Hsp90</fullName>
    </recommendedName>
</protein>
<dbReference type="RefSeq" id="WP_201918627.1">
    <property type="nucleotide sequence ID" value="NZ_JAERQG010000001.1"/>
</dbReference>
<comment type="caution">
    <text evidence="1">The sequence shown here is derived from an EMBL/GenBank/DDBJ whole genome shotgun (WGS) entry which is preliminary data.</text>
</comment>
<reference evidence="1" key="1">
    <citation type="submission" date="2021-01" db="EMBL/GenBank/DDBJ databases">
        <title>Marivirga sp. nov., isolated from intertidal surface sediments.</title>
        <authorList>
            <person name="Zhang M."/>
        </authorList>
    </citation>
    <scope>NUCLEOTIDE SEQUENCE</scope>
    <source>
        <strain evidence="1">SM1354</strain>
    </source>
</reference>
<accession>A0A937AL87</accession>
<evidence type="ECO:0008006" key="3">
    <source>
        <dbReference type="Google" id="ProtNLM"/>
    </source>
</evidence>
<sequence length="272" mass="31073">MRIFTSFFLTSIIIFSCSTKQENQSAESVQEIKMESKTEYPQSLNDLTKAHNMEAFNNKEVIAFDIELYFRGNLRLDGTIYSRTNSTKVLVEKKDGVKLFFDGSEVYISPDSADTKGVRFDALTWQYFALAPFKFKDEGTNWEENDSLPLDIGKQKQPTLKLTFGEGIGDAPDDWYIVFQYDDSHLLKAMAYIVTFGNTPQEKAEKNPHAIVYDSYTEIDGVQMATEWSFHNWSFETGLGEQLGKASISNIRFTKETEDLFGVENKKMVPLP</sequence>
<evidence type="ECO:0000313" key="1">
    <source>
        <dbReference type="EMBL" id="MBL0764757.1"/>
    </source>
</evidence>
<dbReference type="Proteomes" id="UP000642920">
    <property type="component" value="Unassembled WGS sequence"/>
</dbReference>
<name>A0A937AL87_9BACT</name>
<keyword evidence="2" id="KW-1185">Reference proteome</keyword>
<dbReference type="PROSITE" id="PS51257">
    <property type="entry name" value="PROKAR_LIPOPROTEIN"/>
    <property type="match status" value="1"/>
</dbReference>
<gene>
    <name evidence="1" type="ORF">JKP34_05810</name>
</gene>
<dbReference type="AlphaFoldDB" id="A0A937AL87"/>
<dbReference type="EMBL" id="JAERQG010000001">
    <property type="protein sequence ID" value="MBL0764757.1"/>
    <property type="molecule type" value="Genomic_DNA"/>
</dbReference>
<organism evidence="1 2">
    <name type="scientific">Marivirga atlantica</name>
    <dbReference type="NCBI Taxonomy" id="1548457"/>
    <lineage>
        <taxon>Bacteria</taxon>
        <taxon>Pseudomonadati</taxon>
        <taxon>Bacteroidota</taxon>
        <taxon>Cytophagia</taxon>
        <taxon>Cytophagales</taxon>
        <taxon>Marivirgaceae</taxon>
        <taxon>Marivirga</taxon>
    </lineage>
</organism>
<evidence type="ECO:0000313" key="2">
    <source>
        <dbReference type="Proteomes" id="UP000642920"/>
    </source>
</evidence>